<sequence>MHECGEAREVKLPFEQDRELPGGKPQGEGVPPQSVMRAGLEAYVQRINDGDLKGLLSLFAPDAIIEDPVGSPVKQGEEIAAWFSDTIAFQTRITPVAPIRGSHSNAAALVFDVTFQPPEGPRLLIRSLDICTFDAQGRITSLKAYWGPGDIQPAPE</sequence>
<dbReference type="InterPro" id="IPR032710">
    <property type="entry name" value="NTF2-like_dom_sf"/>
</dbReference>
<evidence type="ECO:0000259" key="2">
    <source>
        <dbReference type="Pfam" id="PF12680"/>
    </source>
</evidence>
<evidence type="ECO:0000313" key="3">
    <source>
        <dbReference type="EMBL" id="EQB02582.1"/>
    </source>
</evidence>
<reference evidence="3 4" key="1">
    <citation type="journal article" date="2013" name="Genome Announc.">
        <title>Draft Genome Sequence of Sphingobium quisquiliarum Strain P25T, a Novel Hexachlorocyclohexane (HCH)-Degrading Bacterium Isolated from an HCH Dumpsite.</title>
        <authorList>
            <person name="Kumar Singh A."/>
            <person name="Sangwan N."/>
            <person name="Sharma A."/>
            <person name="Gupta V."/>
            <person name="Khurana J.P."/>
            <person name="Lal R."/>
        </authorList>
    </citation>
    <scope>NUCLEOTIDE SEQUENCE [LARGE SCALE GENOMIC DNA]</scope>
    <source>
        <strain evidence="3 4">P25</strain>
    </source>
</reference>
<evidence type="ECO:0000256" key="1">
    <source>
        <dbReference type="SAM" id="MobiDB-lite"/>
    </source>
</evidence>
<accession>T0GPE9</accession>
<protein>
    <recommendedName>
        <fullName evidence="2">SnoaL-like domain-containing protein</fullName>
    </recommendedName>
</protein>
<dbReference type="AlphaFoldDB" id="T0GPE9"/>
<dbReference type="SUPFAM" id="SSF54427">
    <property type="entry name" value="NTF2-like"/>
    <property type="match status" value="1"/>
</dbReference>
<dbReference type="Proteomes" id="UP000015525">
    <property type="component" value="Unassembled WGS sequence"/>
</dbReference>
<feature type="region of interest" description="Disordered" evidence="1">
    <location>
        <begin position="1"/>
        <end position="32"/>
    </location>
</feature>
<name>T0GPE9_9SPHN</name>
<dbReference type="PATRIC" id="fig|1329909.3.peg.3164"/>
<dbReference type="Pfam" id="PF12680">
    <property type="entry name" value="SnoaL_2"/>
    <property type="match status" value="1"/>
</dbReference>
<dbReference type="Gene3D" id="3.10.450.50">
    <property type="match status" value="1"/>
</dbReference>
<gene>
    <name evidence="3" type="ORF">L288_16435</name>
</gene>
<proteinExistence type="predicted"/>
<keyword evidence="4" id="KW-1185">Reference proteome</keyword>
<feature type="domain" description="SnoaL-like" evidence="2">
    <location>
        <begin position="41"/>
        <end position="141"/>
    </location>
</feature>
<feature type="compositionally biased region" description="Basic and acidic residues" evidence="1">
    <location>
        <begin position="1"/>
        <end position="21"/>
    </location>
</feature>
<organism evidence="3 4">
    <name type="scientific">Sphingobium quisquiliarum P25</name>
    <dbReference type="NCBI Taxonomy" id="1329909"/>
    <lineage>
        <taxon>Bacteria</taxon>
        <taxon>Pseudomonadati</taxon>
        <taxon>Pseudomonadota</taxon>
        <taxon>Alphaproteobacteria</taxon>
        <taxon>Sphingomonadales</taxon>
        <taxon>Sphingomonadaceae</taxon>
        <taxon>Sphingobium</taxon>
    </lineage>
</organism>
<evidence type="ECO:0000313" key="4">
    <source>
        <dbReference type="Proteomes" id="UP000015525"/>
    </source>
</evidence>
<comment type="caution">
    <text evidence="3">The sequence shown here is derived from an EMBL/GenBank/DDBJ whole genome shotgun (WGS) entry which is preliminary data.</text>
</comment>
<dbReference type="EMBL" id="ATHO01000145">
    <property type="protein sequence ID" value="EQB02582.1"/>
    <property type="molecule type" value="Genomic_DNA"/>
</dbReference>
<dbReference type="InterPro" id="IPR037401">
    <property type="entry name" value="SnoaL-like"/>
</dbReference>